<dbReference type="Proteomes" id="UP000054248">
    <property type="component" value="Unassembled WGS sequence"/>
</dbReference>
<dbReference type="Gene3D" id="3.40.50.620">
    <property type="entry name" value="HUPs"/>
    <property type="match status" value="1"/>
</dbReference>
<evidence type="ECO:0000256" key="9">
    <source>
        <dbReference type="PROSITE-ProRule" id="PRU00182"/>
    </source>
</evidence>
<dbReference type="NCBIfam" id="TIGR00234">
    <property type="entry name" value="tyrS"/>
    <property type="match status" value="1"/>
</dbReference>
<sequence length="479" mass="53218">MRRQLFHKPVRLNQYLLLRRYASTSSVVTELNSRGLVAQTTSQNLEKICNEQPITVYCGVDPSARSLHIGNLLPLITLLHFGIRGHKPIALIGGATGSIGDPGGRATERRLLSQEELAVNEEGITRQVNRFFKTATAYAEDRCPQSTSEVQSPTVVNNITWFREMGMLEFLRTVGKHAKVNTMLSRDSVSSRLNASQGISFTEFTYQLLQAHDFYTLNKEYGCRLQIGGSDQWGNIVAGIDMIQRRRAAANSSEATDQVEDTKAEDDIFGLTIPLLTTPSGEKFGKSAGNAVWLDSELTSVYDFYQYFIRQPDTMVRQLLKMFTLLPQEKIDATMTEHEADSSKRVAQRTLAREVTELVHGKDAVRQAEAVTSVLFDSDVGHLASEDVVAAFAKDPRLVRLSSREEGIGVPLTKLLAKNGRVKSRSEAERVLKTGGLYLNSSRITDPKRILTDEDLVGNDKKMAVVRMGSDNHTVIVLP</sequence>
<dbReference type="GO" id="GO:0005829">
    <property type="term" value="C:cytosol"/>
    <property type="evidence" value="ECO:0007669"/>
    <property type="project" value="TreeGrafter"/>
</dbReference>
<keyword evidence="6 10" id="KW-0030">Aminoacyl-tRNA synthetase</keyword>
<dbReference type="GO" id="GO:0005524">
    <property type="term" value="F:ATP binding"/>
    <property type="evidence" value="ECO:0007669"/>
    <property type="project" value="UniProtKB-KW"/>
</dbReference>
<keyword evidence="3 10" id="KW-0547">Nucleotide-binding</keyword>
<keyword evidence="13" id="KW-1185">Reference proteome</keyword>
<keyword evidence="5 10" id="KW-0648">Protein biosynthesis</keyword>
<dbReference type="AlphaFoldDB" id="A0A0C3QN87"/>
<dbReference type="GO" id="GO:0003723">
    <property type="term" value="F:RNA binding"/>
    <property type="evidence" value="ECO:0007669"/>
    <property type="project" value="UniProtKB-KW"/>
</dbReference>
<dbReference type="PANTHER" id="PTHR11766">
    <property type="entry name" value="TYROSYL-TRNA SYNTHETASE"/>
    <property type="match status" value="1"/>
</dbReference>
<dbReference type="InterPro" id="IPR024088">
    <property type="entry name" value="Tyr-tRNA-ligase_bac-type"/>
</dbReference>
<organism evidence="12 13">
    <name type="scientific">Tulasnella calospora MUT 4182</name>
    <dbReference type="NCBI Taxonomy" id="1051891"/>
    <lineage>
        <taxon>Eukaryota</taxon>
        <taxon>Fungi</taxon>
        <taxon>Dikarya</taxon>
        <taxon>Basidiomycota</taxon>
        <taxon>Agaricomycotina</taxon>
        <taxon>Agaricomycetes</taxon>
        <taxon>Cantharellales</taxon>
        <taxon>Tulasnellaceae</taxon>
        <taxon>Tulasnella</taxon>
    </lineage>
</organism>
<dbReference type="GO" id="GO:0005739">
    <property type="term" value="C:mitochondrion"/>
    <property type="evidence" value="ECO:0007669"/>
    <property type="project" value="TreeGrafter"/>
</dbReference>
<evidence type="ECO:0000259" key="11">
    <source>
        <dbReference type="Pfam" id="PF01479"/>
    </source>
</evidence>
<dbReference type="GO" id="GO:0004831">
    <property type="term" value="F:tyrosine-tRNA ligase activity"/>
    <property type="evidence" value="ECO:0007669"/>
    <property type="project" value="UniProtKB-EC"/>
</dbReference>
<protein>
    <recommendedName>
        <fullName evidence="1 10">Tyrosine--tRNA ligase</fullName>
        <ecNumber evidence="1 10">6.1.1.1</ecNumber>
    </recommendedName>
    <alternativeName>
        <fullName evidence="7 10">Tyrosyl-tRNA synthetase</fullName>
    </alternativeName>
</protein>
<evidence type="ECO:0000256" key="6">
    <source>
        <dbReference type="ARBA" id="ARBA00023146"/>
    </source>
</evidence>
<evidence type="ECO:0000256" key="7">
    <source>
        <dbReference type="ARBA" id="ARBA00033323"/>
    </source>
</evidence>
<dbReference type="HAMAP" id="MF_02006">
    <property type="entry name" value="Tyr_tRNA_synth_type1"/>
    <property type="match status" value="1"/>
</dbReference>
<comment type="similarity">
    <text evidence="10">Belongs to the class-I aminoacyl-tRNA synthetase family.</text>
</comment>
<proteinExistence type="inferred from homology"/>
<dbReference type="CDD" id="cd00165">
    <property type="entry name" value="S4"/>
    <property type="match status" value="1"/>
</dbReference>
<dbReference type="InterPro" id="IPR014729">
    <property type="entry name" value="Rossmann-like_a/b/a_fold"/>
</dbReference>
<dbReference type="SUPFAM" id="SSF52374">
    <property type="entry name" value="Nucleotidylyl transferase"/>
    <property type="match status" value="1"/>
</dbReference>
<comment type="catalytic activity">
    <reaction evidence="8 10">
        <text>tRNA(Tyr) + L-tyrosine + ATP = L-tyrosyl-tRNA(Tyr) + AMP + diphosphate + H(+)</text>
        <dbReference type="Rhea" id="RHEA:10220"/>
        <dbReference type="Rhea" id="RHEA-COMP:9706"/>
        <dbReference type="Rhea" id="RHEA-COMP:9707"/>
        <dbReference type="ChEBI" id="CHEBI:15378"/>
        <dbReference type="ChEBI" id="CHEBI:30616"/>
        <dbReference type="ChEBI" id="CHEBI:33019"/>
        <dbReference type="ChEBI" id="CHEBI:58315"/>
        <dbReference type="ChEBI" id="CHEBI:78442"/>
        <dbReference type="ChEBI" id="CHEBI:78536"/>
        <dbReference type="ChEBI" id="CHEBI:456215"/>
        <dbReference type="EC" id="6.1.1.1"/>
    </reaction>
</comment>
<dbReference type="PRINTS" id="PR01040">
    <property type="entry name" value="TRNASYNTHTYR"/>
</dbReference>
<dbReference type="Gene3D" id="1.10.240.10">
    <property type="entry name" value="Tyrosyl-Transfer RNA Synthetase"/>
    <property type="match status" value="1"/>
</dbReference>
<dbReference type="GO" id="GO:0006437">
    <property type="term" value="P:tyrosyl-tRNA aminoacylation"/>
    <property type="evidence" value="ECO:0007669"/>
    <property type="project" value="InterPro"/>
</dbReference>
<dbReference type="OrthoDB" id="337870at2759"/>
<dbReference type="InterPro" id="IPR002942">
    <property type="entry name" value="S4_RNA-bd"/>
</dbReference>
<dbReference type="InterPro" id="IPR002307">
    <property type="entry name" value="Tyr-tRNA-ligase"/>
</dbReference>
<reference evidence="13" key="2">
    <citation type="submission" date="2015-01" db="EMBL/GenBank/DDBJ databases">
        <title>Evolutionary Origins and Diversification of the Mycorrhizal Mutualists.</title>
        <authorList>
            <consortium name="DOE Joint Genome Institute"/>
            <consortium name="Mycorrhizal Genomics Consortium"/>
            <person name="Kohler A."/>
            <person name="Kuo A."/>
            <person name="Nagy L.G."/>
            <person name="Floudas D."/>
            <person name="Copeland A."/>
            <person name="Barry K.W."/>
            <person name="Cichocki N."/>
            <person name="Veneault-Fourrey C."/>
            <person name="LaButti K."/>
            <person name="Lindquist E.A."/>
            <person name="Lipzen A."/>
            <person name="Lundell T."/>
            <person name="Morin E."/>
            <person name="Murat C."/>
            <person name="Riley R."/>
            <person name="Ohm R."/>
            <person name="Sun H."/>
            <person name="Tunlid A."/>
            <person name="Henrissat B."/>
            <person name="Grigoriev I.V."/>
            <person name="Hibbett D.S."/>
            <person name="Martin F."/>
        </authorList>
    </citation>
    <scope>NUCLEOTIDE SEQUENCE [LARGE SCALE GENOMIC DNA]</scope>
    <source>
        <strain evidence="13">MUT 4182</strain>
    </source>
</reference>
<keyword evidence="9" id="KW-0694">RNA-binding</keyword>
<gene>
    <name evidence="12" type="ORF">M407DRAFT_230436</name>
</gene>
<dbReference type="CDD" id="cd00805">
    <property type="entry name" value="TyrRS_core"/>
    <property type="match status" value="1"/>
</dbReference>
<keyword evidence="4 10" id="KW-0067">ATP-binding</keyword>
<evidence type="ECO:0000256" key="2">
    <source>
        <dbReference type="ARBA" id="ARBA00022598"/>
    </source>
</evidence>
<dbReference type="HOGENOM" id="CLU_024003_0_0_1"/>
<evidence type="ECO:0000256" key="10">
    <source>
        <dbReference type="RuleBase" id="RU361234"/>
    </source>
</evidence>
<name>A0A0C3QN87_9AGAM</name>
<dbReference type="Pfam" id="PF00579">
    <property type="entry name" value="tRNA-synt_1b"/>
    <property type="match status" value="1"/>
</dbReference>
<dbReference type="FunFam" id="1.10.240.10:FF:000001">
    <property type="entry name" value="Tyrosine--tRNA ligase"/>
    <property type="match status" value="1"/>
</dbReference>
<evidence type="ECO:0000256" key="3">
    <source>
        <dbReference type="ARBA" id="ARBA00022741"/>
    </source>
</evidence>
<evidence type="ECO:0000256" key="1">
    <source>
        <dbReference type="ARBA" id="ARBA00013160"/>
    </source>
</evidence>
<feature type="domain" description="RNA-binding S4" evidence="11">
    <location>
        <begin position="411"/>
        <end position="457"/>
    </location>
</feature>
<evidence type="ECO:0000256" key="8">
    <source>
        <dbReference type="ARBA" id="ARBA00048248"/>
    </source>
</evidence>
<dbReference type="InterPro" id="IPR002305">
    <property type="entry name" value="aa-tRNA-synth_Ic"/>
</dbReference>
<dbReference type="InterPro" id="IPR024107">
    <property type="entry name" value="Tyr-tRNA-ligase_bac_1"/>
</dbReference>
<evidence type="ECO:0000256" key="4">
    <source>
        <dbReference type="ARBA" id="ARBA00022840"/>
    </source>
</evidence>
<accession>A0A0C3QN87</accession>
<dbReference type="Gene3D" id="3.10.290.10">
    <property type="entry name" value="RNA-binding S4 domain"/>
    <property type="match status" value="1"/>
</dbReference>
<dbReference type="PANTHER" id="PTHR11766:SF0">
    <property type="entry name" value="TYROSINE--TRNA LIGASE, MITOCHONDRIAL"/>
    <property type="match status" value="1"/>
</dbReference>
<evidence type="ECO:0000313" key="12">
    <source>
        <dbReference type="EMBL" id="KIO28484.1"/>
    </source>
</evidence>
<evidence type="ECO:0000256" key="5">
    <source>
        <dbReference type="ARBA" id="ARBA00022917"/>
    </source>
</evidence>
<dbReference type="Pfam" id="PF01479">
    <property type="entry name" value="S4"/>
    <property type="match status" value="1"/>
</dbReference>
<dbReference type="PROSITE" id="PS50889">
    <property type="entry name" value="S4"/>
    <property type="match status" value="1"/>
</dbReference>
<dbReference type="EC" id="6.1.1.1" evidence="1 10"/>
<dbReference type="InterPro" id="IPR036986">
    <property type="entry name" value="S4_RNA-bd_sf"/>
</dbReference>
<dbReference type="SUPFAM" id="SSF55174">
    <property type="entry name" value="Alpha-L RNA-binding motif"/>
    <property type="match status" value="1"/>
</dbReference>
<evidence type="ECO:0000313" key="13">
    <source>
        <dbReference type="Proteomes" id="UP000054248"/>
    </source>
</evidence>
<dbReference type="STRING" id="1051891.A0A0C3QN87"/>
<dbReference type="EMBL" id="KN822994">
    <property type="protein sequence ID" value="KIO28484.1"/>
    <property type="molecule type" value="Genomic_DNA"/>
</dbReference>
<reference evidence="12 13" key="1">
    <citation type="submission" date="2014-04" db="EMBL/GenBank/DDBJ databases">
        <authorList>
            <consortium name="DOE Joint Genome Institute"/>
            <person name="Kuo A."/>
            <person name="Girlanda M."/>
            <person name="Perotto S."/>
            <person name="Kohler A."/>
            <person name="Nagy L.G."/>
            <person name="Floudas D."/>
            <person name="Copeland A."/>
            <person name="Barry K.W."/>
            <person name="Cichocki N."/>
            <person name="Veneault-Fourrey C."/>
            <person name="LaButti K."/>
            <person name="Lindquist E.A."/>
            <person name="Lipzen A."/>
            <person name="Lundell T."/>
            <person name="Morin E."/>
            <person name="Murat C."/>
            <person name="Sun H."/>
            <person name="Tunlid A."/>
            <person name="Henrissat B."/>
            <person name="Grigoriev I.V."/>
            <person name="Hibbett D.S."/>
            <person name="Martin F."/>
            <person name="Nordberg H.P."/>
            <person name="Cantor M.N."/>
            <person name="Hua S.X."/>
        </authorList>
    </citation>
    <scope>NUCLEOTIDE SEQUENCE [LARGE SCALE GENOMIC DNA]</scope>
    <source>
        <strain evidence="12 13">MUT 4182</strain>
    </source>
</reference>
<keyword evidence="2 10" id="KW-0436">Ligase</keyword>